<name>A0ABN3P211_9ACTN</name>
<dbReference type="EMBL" id="BAAATM010000016">
    <property type="protein sequence ID" value="GAA2545116.1"/>
    <property type="molecule type" value="Genomic_DNA"/>
</dbReference>
<evidence type="ECO:0000313" key="4">
    <source>
        <dbReference type="Proteomes" id="UP001501095"/>
    </source>
</evidence>
<feature type="signal peptide" evidence="2">
    <location>
        <begin position="1"/>
        <end position="21"/>
    </location>
</feature>
<reference evidence="3 4" key="1">
    <citation type="journal article" date="2019" name="Int. J. Syst. Evol. Microbiol.">
        <title>The Global Catalogue of Microorganisms (GCM) 10K type strain sequencing project: providing services to taxonomists for standard genome sequencing and annotation.</title>
        <authorList>
            <consortium name="The Broad Institute Genomics Platform"/>
            <consortium name="The Broad Institute Genome Sequencing Center for Infectious Disease"/>
            <person name="Wu L."/>
            <person name="Ma J."/>
        </authorList>
    </citation>
    <scope>NUCLEOTIDE SEQUENCE [LARGE SCALE GENOMIC DNA]</scope>
    <source>
        <strain evidence="3 4">JCM 6924</strain>
    </source>
</reference>
<evidence type="ECO:0000256" key="2">
    <source>
        <dbReference type="SAM" id="SignalP"/>
    </source>
</evidence>
<gene>
    <name evidence="3" type="ORF">GCM10010423_50600</name>
</gene>
<keyword evidence="2" id="KW-0732">Signal</keyword>
<organism evidence="3 4">
    <name type="scientific">Streptomyces levis</name>
    <dbReference type="NCBI Taxonomy" id="285566"/>
    <lineage>
        <taxon>Bacteria</taxon>
        <taxon>Bacillati</taxon>
        <taxon>Actinomycetota</taxon>
        <taxon>Actinomycetes</taxon>
        <taxon>Kitasatosporales</taxon>
        <taxon>Streptomycetaceae</taxon>
        <taxon>Streptomyces</taxon>
    </lineage>
</organism>
<dbReference type="RefSeq" id="WP_344540340.1">
    <property type="nucleotide sequence ID" value="NZ_BAAATM010000016.1"/>
</dbReference>
<dbReference type="PROSITE" id="PS51257">
    <property type="entry name" value="PROKAR_LIPOPROTEIN"/>
    <property type="match status" value="1"/>
</dbReference>
<keyword evidence="3" id="KW-0449">Lipoprotein</keyword>
<sequence>MNRSPLPAAAALAAAAALLLAGCGSSTDSSKGADKITGADQDDTNDTPPPSPSASGAAKRPTITLPSDVNNVFETWKTGDAAKDALLTDVKERVNATDAAIVAGNPDSEALEFYYKGEALADAAEWVQGYVNDGKSITGTVRFYNPDLLMVDKDTAALAYCADESKAFDKDRKSNKAEKNPVSKDSYVAYNTRVQRTAQGIWQTTSLLSDRGSAKCTP</sequence>
<feature type="region of interest" description="Disordered" evidence="1">
    <location>
        <begin position="24"/>
        <end position="62"/>
    </location>
</feature>
<feature type="chain" id="PRO_5045508853" evidence="2">
    <location>
        <begin position="22"/>
        <end position="218"/>
    </location>
</feature>
<evidence type="ECO:0000313" key="3">
    <source>
        <dbReference type="EMBL" id="GAA2545116.1"/>
    </source>
</evidence>
<dbReference type="Proteomes" id="UP001501095">
    <property type="component" value="Unassembled WGS sequence"/>
</dbReference>
<accession>A0ABN3P211</accession>
<proteinExistence type="predicted"/>
<evidence type="ECO:0000256" key="1">
    <source>
        <dbReference type="SAM" id="MobiDB-lite"/>
    </source>
</evidence>
<keyword evidence="4" id="KW-1185">Reference proteome</keyword>
<comment type="caution">
    <text evidence="3">The sequence shown here is derived from an EMBL/GenBank/DDBJ whole genome shotgun (WGS) entry which is preliminary data.</text>
</comment>
<protein>
    <submittedName>
        <fullName evidence="3">Lipoprotein</fullName>
    </submittedName>
</protein>